<feature type="region of interest" description="Disordered" evidence="1">
    <location>
        <begin position="323"/>
        <end position="364"/>
    </location>
</feature>
<sequence>MPSFIPRDILSPLIGEEYVSQARRERRFELAAWENRNRNEKDKPWDDDLAFILGLSWRFHSLTSDVDLVGGFDARRLLKLGGALKHLRTFLAHGRVALVSWVADGSNRMLGLLKNAWRNTDSVPVSDEMKETKIQTLSPHPLEEWKERKMRRTEKAKKGGKENKFKQKKRKPTVLPSLRDALHDVLPSHSRIPSSGDHGGPSSDREERRKRHHDFAAILAQVDRDAIAALCLQVFEERRGGPGSPPLAAPLLEVEDPILGAAHVLWPVRICTESNRNNETAATTRWIVKVPVAGTPDTWDELGADALRGEALTLRMLGTLGLGDGDDSDDDNNSDNKEKKPTKTRRRGRGRRFPAPLPIQADPGAHNTIHAPYLIMEFVEGVRLDEYWFAGTGTGTGSRDRREMGKATMSTTTSYSAEHIRLRRRRVLESLARAMLRLSAAGAMRQGGAPVVDEAAADWRLLTQIAAPARHLDVQAMLGRWFARGGGGNVHFDGGGNDEDIRDGDRGDDDVRVDVDEGYESDDDDEESDGSGIERTPLYTAVWPHDEPRDAYTALLDRYPPETEAAAGVDALLRLLIGMIREPRYADADAASPSSNQHNDKGGGEGESEGHSHQEDETQPFVLAHPDLQLRHVLVCRETGEVRGLVGWDGVRAVPRSLGNEALPRWLVRDFNPFSYGWTPEVLASSVGGRVVITSGGDGGLRLPQLQQATTVVVHPEDPPWMLAELRSMYADIIQGLKRDGQSQKSAGRANIKTNSLALDVNIARQSLLALTVDAAVRDPRCRAAVLRRLLQKCSRQFEPLDYDAIVDVLGSERRLDWYTMRCLRRNVRELVERGYVRGAIVW</sequence>
<evidence type="ECO:0000313" key="2">
    <source>
        <dbReference type="EMBL" id="KAK7752502.1"/>
    </source>
</evidence>
<dbReference type="Proteomes" id="UP001320420">
    <property type="component" value="Unassembled WGS sequence"/>
</dbReference>
<feature type="compositionally biased region" description="Basic and acidic residues" evidence="1">
    <location>
        <begin position="156"/>
        <end position="165"/>
    </location>
</feature>
<dbReference type="PANTHER" id="PTHR21310">
    <property type="entry name" value="AMINOGLYCOSIDE PHOSPHOTRANSFERASE-RELATED-RELATED"/>
    <property type="match status" value="1"/>
</dbReference>
<organism evidence="2 3">
    <name type="scientific">Diatrype stigma</name>
    <dbReference type="NCBI Taxonomy" id="117547"/>
    <lineage>
        <taxon>Eukaryota</taxon>
        <taxon>Fungi</taxon>
        <taxon>Dikarya</taxon>
        <taxon>Ascomycota</taxon>
        <taxon>Pezizomycotina</taxon>
        <taxon>Sordariomycetes</taxon>
        <taxon>Xylariomycetidae</taxon>
        <taxon>Xylariales</taxon>
        <taxon>Diatrypaceae</taxon>
        <taxon>Diatrype</taxon>
    </lineage>
</organism>
<feature type="compositionally biased region" description="Low complexity" evidence="1">
    <location>
        <begin position="193"/>
        <end position="202"/>
    </location>
</feature>
<feature type="region of interest" description="Disordered" evidence="1">
    <location>
        <begin position="128"/>
        <end position="209"/>
    </location>
</feature>
<gene>
    <name evidence="2" type="ORF">SLS62_005470</name>
</gene>
<evidence type="ECO:0000256" key="1">
    <source>
        <dbReference type="SAM" id="MobiDB-lite"/>
    </source>
</evidence>
<feature type="compositionally biased region" description="Basic and acidic residues" evidence="1">
    <location>
        <begin position="598"/>
        <end position="616"/>
    </location>
</feature>
<accession>A0AAN9USX2</accession>
<dbReference type="InterPro" id="IPR051678">
    <property type="entry name" value="AGP_Transferase"/>
</dbReference>
<dbReference type="AlphaFoldDB" id="A0AAN9USX2"/>
<feature type="compositionally biased region" description="Acidic residues" evidence="1">
    <location>
        <begin position="324"/>
        <end position="333"/>
    </location>
</feature>
<feature type="region of interest" description="Disordered" evidence="1">
    <location>
        <begin position="492"/>
        <end position="544"/>
    </location>
</feature>
<keyword evidence="3" id="KW-1185">Reference proteome</keyword>
<evidence type="ECO:0000313" key="3">
    <source>
        <dbReference type="Proteomes" id="UP001320420"/>
    </source>
</evidence>
<comment type="caution">
    <text evidence="2">The sequence shown here is derived from an EMBL/GenBank/DDBJ whole genome shotgun (WGS) entry which is preliminary data.</text>
</comment>
<reference evidence="2 3" key="1">
    <citation type="submission" date="2024-02" db="EMBL/GenBank/DDBJ databases">
        <title>De novo assembly and annotation of 12 fungi associated with fruit tree decline syndrome in Ontario, Canada.</title>
        <authorList>
            <person name="Sulman M."/>
            <person name="Ellouze W."/>
            <person name="Ilyukhin E."/>
        </authorList>
    </citation>
    <scope>NUCLEOTIDE SEQUENCE [LARGE SCALE GENOMIC DNA]</scope>
    <source>
        <strain evidence="2 3">M11/M66-122</strain>
    </source>
</reference>
<proteinExistence type="predicted"/>
<dbReference type="PANTHER" id="PTHR21310:SF51">
    <property type="entry name" value="AMINOGLYCOSIDE PHOSPHOTRANSFERASE DOMAIN-CONTAINING PROTEIN"/>
    <property type="match status" value="1"/>
</dbReference>
<protein>
    <recommendedName>
        <fullName evidence="4">Aminoglycoside phosphotransferase domain-containing protein</fullName>
    </recommendedName>
</protein>
<feature type="compositionally biased region" description="Basic residues" evidence="1">
    <location>
        <begin position="342"/>
        <end position="352"/>
    </location>
</feature>
<feature type="compositionally biased region" description="Basic and acidic residues" evidence="1">
    <location>
        <begin position="503"/>
        <end position="515"/>
    </location>
</feature>
<feature type="region of interest" description="Disordered" evidence="1">
    <location>
        <begin position="587"/>
        <end position="616"/>
    </location>
</feature>
<name>A0AAN9USX2_9PEZI</name>
<feature type="compositionally biased region" description="Acidic residues" evidence="1">
    <location>
        <begin position="516"/>
        <end position="529"/>
    </location>
</feature>
<dbReference type="EMBL" id="JAKJXP020000037">
    <property type="protein sequence ID" value="KAK7752502.1"/>
    <property type="molecule type" value="Genomic_DNA"/>
</dbReference>
<evidence type="ECO:0008006" key="4">
    <source>
        <dbReference type="Google" id="ProtNLM"/>
    </source>
</evidence>